<dbReference type="Gene3D" id="3.40.50.1010">
    <property type="entry name" value="5'-nuclease"/>
    <property type="match status" value="1"/>
</dbReference>
<dbReference type="GO" id="GO:0004540">
    <property type="term" value="F:RNA nuclease activity"/>
    <property type="evidence" value="ECO:0007669"/>
    <property type="project" value="InterPro"/>
</dbReference>
<evidence type="ECO:0000313" key="2">
    <source>
        <dbReference type="EMBL" id="OGH93853.1"/>
    </source>
</evidence>
<reference evidence="2 3" key="1">
    <citation type="journal article" date="2016" name="Nat. Commun.">
        <title>Thousands of microbial genomes shed light on interconnected biogeochemical processes in an aquifer system.</title>
        <authorList>
            <person name="Anantharaman K."/>
            <person name="Brown C.T."/>
            <person name="Hug L.A."/>
            <person name="Sharon I."/>
            <person name="Castelle C.J."/>
            <person name="Probst A.J."/>
            <person name="Thomas B.C."/>
            <person name="Singh A."/>
            <person name="Wilkins M.J."/>
            <person name="Karaoz U."/>
            <person name="Brodie E.L."/>
            <person name="Williams K.H."/>
            <person name="Hubbard S.S."/>
            <person name="Banfield J.F."/>
        </authorList>
    </citation>
    <scope>NUCLEOTIDE SEQUENCE [LARGE SCALE GENOMIC DNA]</scope>
</reference>
<dbReference type="Proteomes" id="UP000178254">
    <property type="component" value="Unassembled WGS sequence"/>
</dbReference>
<comment type="caution">
    <text evidence="2">The sequence shown here is derived from an EMBL/GenBank/DDBJ whole genome shotgun (WGS) entry which is preliminary data.</text>
</comment>
<name>A0A1F6PD04_9BACT</name>
<proteinExistence type="predicted"/>
<evidence type="ECO:0000313" key="3">
    <source>
        <dbReference type="Proteomes" id="UP000178254"/>
    </source>
</evidence>
<dbReference type="Pfam" id="PF01936">
    <property type="entry name" value="NYN"/>
    <property type="match status" value="1"/>
</dbReference>
<dbReference type="EMBL" id="MFRE01000019">
    <property type="protein sequence ID" value="OGH93853.1"/>
    <property type="molecule type" value="Genomic_DNA"/>
</dbReference>
<sequence length="236" mass="27604">MYLKRLEIFTALNNLPVKRFIKMDNTKSNLPGDWLQYGRIFTFIDFGNVNYWYERDERDGNGRELFKGEKLVIGIEQLATYVKTFSVHSRFYFGLDPKQNKSIAIIAKARKFFSKTVTKPIQKIKHYLSDGENVKVGWKRNSDARGQYIYLPKCNFDVEMCVDAIRLADNYDTFCLFSSDSDFASLADYLKRAKNKKVILFSSGYVSYWLKDKVDLNINGQAIKKQITFKKIKPRL</sequence>
<accession>A0A1F6PD04</accession>
<protein>
    <recommendedName>
        <fullName evidence="1">NYN domain-containing protein</fullName>
    </recommendedName>
</protein>
<feature type="domain" description="NYN" evidence="1">
    <location>
        <begin position="115"/>
        <end position="212"/>
    </location>
</feature>
<organism evidence="2 3">
    <name type="scientific">Candidatus Magasanikbacteria bacterium RIFOXYD2_FULL_41_14</name>
    <dbReference type="NCBI Taxonomy" id="1798709"/>
    <lineage>
        <taxon>Bacteria</taxon>
        <taxon>Candidatus Magasanikiibacteriota</taxon>
    </lineage>
</organism>
<evidence type="ECO:0000259" key="1">
    <source>
        <dbReference type="Pfam" id="PF01936"/>
    </source>
</evidence>
<gene>
    <name evidence="2" type="ORF">A2538_03255</name>
</gene>
<dbReference type="InterPro" id="IPR021139">
    <property type="entry name" value="NYN"/>
</dbReference>
<dbReference type="AlphaFoldDB" id="A0A1F6PD04"/>
<dbReference type="STRING" id="1798709.A2538_03255"/>